<gene>
    <name evidence="1" type="ORF">F5891DRAFT_195888</name>
</gene>
<comment type="caution">
    <text evidence="1">The sequence shown here is derived from an EMBL/GenBank/DDBJ whole genome shotgun (WGS) entry which is preliminary data.</text>
</comment>
<dbReference type="AlphaFoldDB" id="A0AAD4HMS6"/>
<dbReference type="Gene3D" id="3.40.50.1820">
    <property type="entry name" value="alpha/beta hydrolase"/>
    <property type="match status" value="1"/>
</dbReference>
<sequence length="135" mass="15754">MVERHEKEGTTDSPEYKQMVGIFFEKHVCKSPWPKVMETSFVAMMQHPTVYHTIVHDYGNTEVMVVSGSNSHNHDSYSAHQRCDGRSAGSLREAFFQRIPHVKWVQFSQRHMPFLEKEEDQTRYSQVVTDFLTCA</sequence>
<keyword evidence="2" id="KW-1185">Reference proteome</keyword>
<evidence type="ECO:0000313" key="1">
    <source>
        <dbReference type="EMBL" id="KAG1901991.1"/>
    </source>
</evidence>
<evidence type="ECO:0000313" key="2">
    <source>
        <dbReference type="Proteomes" id="UP001195769"/>
    </source>
</evidence>
<dbReference type="GeneID" id="64665168"/>
<proteinExistence type="predicted"/>
<reference evidence="1" key="1">
    <citation type="journal article" date="2020" name="New Phytol.">
        <title>Comparative genomics reveals dynamic genome evolution in host specialist ectomycorrhizal fungi.</title>
        <authorList>
            <person name="Lofgren L.A."/>
            <person name="Nguyen N.H."/>
            <person name="Vilgalys R."/>
            <person name="Ruytinx J."/>
            <person name="Liao H.L."/>
            <person name="Branco S."/>
            <person name="Kuo A."/>
            <person name="LaButti K."/>
            <person name="Lipzen A."/>
            <person name="Andreopoulos W."/>
            <person name="Pangilinan J."/>
            <person name="Riley R."/>
            <person name="Hundley H."/>
            <person name="Na H."/>
            <person name="Barry K."/>
            <person name="Grigoriev I.V."/>
            <person name="Stajich J.E."/>
            <person name="Kennedy P.G."/>
        </authorList>
    </citation>
    <scope>NUCLEOTIDE SEQUENCE</scope>
    <source>
        <strain evidence="1">FC203</strain>
    </source>
</reference>
<dbReference type="EMBL" id="JABBWK010000019">
    <property type="protein sequence ID" value="KAG1901991.1"/>
    <property type="molecule type" value="Genomic_DNA"/>
</dbReference>
<dbReference type="RefSeq" id="XP_041227566.1">
    <property type="nucleotide sequence ID" value="XM_041370870.1"/>
</dbReference>
<organism evidence="1 2">
    <name type="scientific">Suillus fuscotomentosus</name>
    <dbReference type="NCBI Taxonomy" id="1912939"/>
    <lineage>
        <taxon>Eukaryota</taxon>
        <taxon>Fungi</taxon>
        <taxon>Dikarya</taxon>
        <taxon>Basidiomycota</taxon>
        <taxon>Agaricomycotina</taxon>
        <taxon>Agaricomycetes</taxon>
        <taxon>Agaricomycetidae</taxon>
        <taxon>Boletales</taxon>
        <taxon>Suillineae</taxon>
        <taxon>Suillaceae</taxon>
        <taxon>Suillus</taxon>
    </lineage>
</organism>
<protein>
    <submittedName>
        <fullName evidence="1">Uncharacterized protein</fullName>
    </submittedName>
</protein>
<dbReference type="InterPro" id="IPR029058">
    <property type="entry name" value="AB_hydrolase_fold"/>
</dbReference>
<accession>A0AAD4HMS6</accession>
<name>A0AAD4HMS6_9AGAM</name>
<dbReference type="Proteomes" id="UP001195769">
    <property type="component" value="Unassembled WGS sequence"/>
</dbReference>